<sequence>MMLNCLLEEEEEVVEEEVVVVVMLDLIFEKVFLSSGPYVDEVLIPEDLTVQFARPGKVVTDSFVSKENAAKGTFSLAEENHNQFDVCFYSRSPMGD</sequence>
<gene>
    <name evidence="1" type="ORF">GBF38_022145</name>
</gene>
<organism evidence="1 2">
    <name type="scientific">Nibea albiflora</name>
    <name type="common">Yellow drum</name>
    <name type="synonym">Corvina albiflora</name>
    <dbReference type="NCBI Taxonomy" id="240163"/>
    <lineage>
        <taxon>Eukaryota</taxon>
        <taxon>Metazoa</taxon>
        <taxon>Chordata</taxon>
        <taxon>Craniata</taxon>
        <taxon>Vertebrata</taxon>
        <taxon>Euteleostomi</taxon>
        <taxon>Actinopterygii</taxon>
        <taxon>Neopterygii</taxon>
        <taxon>Teleostei</taxon>
        <taxon>Neoteleostei</taxon>
        <taxon>Acanthomorphata</taxon>
        <taxon>Eupercaria</taxon>
        <taxon>Sciaenidae</taxon>
        <taxon>Nibea</taxon>
    </lineage>
</organism>
<evidence type="ECO:0000313" key="2">
    <source>
        <dbReference type="Proteomes" id="UP000805704"/>
    </source>
</evidence>
<protein>
    <submittedName>
        <fullName evidence="1">Uncharacterized protein</fullName>
    </submittedName>
</protein>
<proteinExistence type="predicted"/>
<evidence type="ECO:0000313" key="1">
    <source>
        <dbReference type="EMBL" id="KAG8013669.1"/>
    </source>
</evidence>
<comment type="caution">
    <text evidence="1">The sequence shown here is derived from an EMBL/GenBank/DDBJ whole genome shotgun (WGS) entry which is preliminary data.</text>
</comment>
<keyword evidence="2" id="KW-1185">Reference proteome</keyword>
<name>A0ACB7FHN5_NIBAL</name>
<dbReference type="EMBL" id="CM024799">
    <property type="protein sequence ID" value="KAG8013669.1"/>
    <property type="molecule type" value="Genomic_DNA"/>
</dbReference>
<dbReference type="Proteomes" id="UP000805704">
    <property type="component" value="Chromosome 11"/>
</dbReference>
<reference evidence="1" key="1">
    <citation type="submission" date="2020-04" db="EMBL/GenBank/DDBJ databases">
        <title>A chromosome-scale assembly and high-density genetic map of the yellow drum (Nibea albiflora) genome.</title>
        <authorList>
            <person name="Xu D."/>
            <person name="Zhang W."/>
            <person name="Chen R."/>
            <person name="Tan P."/>
            <person name="Wang L."/>
            <person name="Song H."/>
            <person name="Tian L."/>
            <person name="Zhu Q."/>
            <person name="Wang B."/>
        </authorList>
    </citation>
    <scope>NUCLEOTIDE SEQUENCE</scope>
    <source>
        <strain evidence="1">ZJHYS-2018</strain>
    </source>
</reference>
<accession>A0ACB7FHN5</accession>